<evidence type="ECO:0000256" key="2">
    <source>
        <dbReference type="ARBA" id="ARBA00022741"/>
    </source>
</evidence>
<gene>
    <name evidence="8" type="ORF">MEDL_56542</name>
</gene>
<accession>A0A8S3UKQ6</accession>
<dbReference type="GO" id="GO:0004674">
    <property type="term" value="F:protein serine/threonine kinase activity"/>
    <property type="evidence" value="ECO:0007669"/>
    <property type="project" value="UniProtKB-KW"/>
</dbReference>
<dbReference type="Pfam" id="PF00069">
    <property type="entry name" value="Pkinase"/>
    <property type="match status" value="1"/>
</dbReference>
<dbReference type="GO" id="GO:0005737">
    <property type="term" value="C:cytoplasm"/>
    <property type="evidence" value="ECO:0007669"/>
    <property type="project" value="TreeGrafter"/>
</dbReference>
<dbReference type="GO" id="GO:0005524">
    <property type="term" value="F:ATP binding"/>
    <property type="evidence" value="ECO:0007669"/>
    <property type="project" value="UniProtKB-UniRule"/>
</dbReference>
<evidence type="ECO:0000256" key="5">
    <source>
        <dbReference type="PROSITE-ProRule" id="PRU10141"/>
    </source>
</evidence>
<proteinExistence type="inferred from homology"/>
<dbReference type="InterPro" id="IPR008271">
    <property type="entry name" value="Ser/Thr_kinase_AS"/>
</dbReference>
<dbReference type="PROSITE" id="PS00108">
    <property type="entry name" value="PROTEIN_KINASE_ST"/>
    <property type="match status" value="1"/>
</dbReference>
<dbReference type="EMBL" id="CAJPWZ010002738">
    <property type="protein sequence ID" value="CAG2244475.1"/>
    <property type="molecule type" value="Genomic_DNA"/>
</dbReference>
<evidence type="ECO:0000256" key="4">
    <source>
        <dbReference type="ARBA" id="ARBA00022840"/>
    </source>
</evidence>
<keyword evidence="9" id="KW-1185">Reference proteome</keyword>
<evidence type="ECO:0000313" key="9">
    <source>
        <dbReference type="Proteomes" id="UP000683360"/>
    </source>
</evidence>
<name>A0A8S3UKQ6_MYTED</name>
<keyword evidence="1" id="KW-0808">Transferase</keyword>
<dbReference type="InterPro" id="IPR053235">
    <property type="entry name" value="Ser_Thr_kinase"/>
</dbReference>
<comment type="caution">
    <text evidence="8">The sequence shown here is derived from an EMBL/GenBank/DDBJ whole genome shotgun (WGS) entry which is preliminary data.</text>
</comment>
<dbReference type="PIRSF" id="PIRSF000654">
    <property type="entry name" value="Integrin-linked_kinase"/>
    <property type="match status" value="1"/>
</dbReference>
<dbReference type="InterPro" id="IPR000719">
    <property type="entry name" value="Prot_kinase_dom"/>
</dbReference>
<evidence type="ECO:0000313" key="8">
    <source>
        <dbReference type="EMBL" id="CAG2244475.1"/>
    </source>
</evidence>
<dbReference type="PANTHER" id="PTHR24361:SF678">
    <property type="entry name" value="SPORULATION-SPECIFIC PROTEIN 1"/>
    <property type="match status" value="1"/>
</dbReference>
<comment type="similarity">
    <text evidence="6">Belongs to the protein kinase superfamily.</text>
</comment>
<sequence>MDDGQLVLGIVSSTHNELSKIYSWYLNDELIKSGPNYCIFYIEEEGKYHCTISVHGQTYTSRIVTVIDKKKQPEIPSLQKRTISTIPIIKLNDLSFRLEDEIGKGAFGRVFKGTWVGSAVAIKAIDCKRGKQKIRGMVEAEIEMHELIRHPNIVQLMAVAFEKSSVYLITEYINGFNMENVIFDEDLSSQLKLIQSDKIFIIVQLLQAVCYLHAMVRPIIHRDIKPANILITEKSLVTKLCDLGVSRVKNVTSHCTTNIGGQPGTLAYMPPEASIQGKMATTASDIWAIGITMVEFFSGEEAWGDENVIDTIKMNRLPESFNKLQKPVKNIVLRCLEYSQEKRWTAFELLGALKEIIR</sequence>
<dbReference type="AlphaFoldDB" id="A0A8S3UKQ6"/>
<dbReference type="PROSITE" id="PS00107">
    <property type="entry name" value="PROTEIN_KINASE_ATP"/>
    <property type="match status" value="1"/>
</dbReference>
<feature type="binding site" evidence="5">
    <location>
        <position position="123"/>
    </location>
    <ligand>
        <name>ATP</name>
        <dbReference type="ChEBI" id="CHEBI:30616"/>
    </ligand>
</feature>
<dbReference type="PANTHER" id="PTHR24361">
    <property type="entry name" value="MITOGEN-ACTIVATED KINASE KINASE KINASE"/>
    <property type="match status" value="1"/>
</dbReference>
<keyword evidence="2 5" id="KW-0547">Nucleotide-binding</keyword>
<dbReference type="FunFam" id="3.30.200.20:FF:000180">
    <property type="entry name" value="serine/threonine-protein kinase STY46-like"/>
    <property type="match status" value="1"/>
</dbReference>
<organism evidence="8 9">
    <name type="scientific">Mytilus edulis</name>
    <name type="common">Blue mussel</name>
    <dbReference type="NCBI Taxonomy" id="6550"/>
    <lineage>
        <taxon>Eukaryota</taxon>
        <taxon>Metazoa</taxon>
        <taxon>Spiralia</taxon>
        <taxon>Lophotrochozoa</taxon>
        <taxon>Mollusca</taxon>
        <taxon>Bivalvia</taxon>
        <taxon>Autobranchia</taxon>
        <taxon>Pteriomorphia</taxon>
        <taxon>Mytilida</taxon>
        <taxon>Mytiloidea</taxon>
        <taxon>Mytilidae</taxon>
        <taxon>Mytilinae</taxon>
        <taxon>Mytilus</taxon>
    </lineage>
</organism>
<dbReference type="Proteomes" id="UP000683360">
    <property type="component" value="Unassembled WGS sequence"/>
</dbReference>
<feature type="domain" description="Protein kinase" evidence="7">
    <location>
        <begin position="96"/>
        <end position="357"/>
    </location>
</feature>
<keyword evidence="4 5" id="KW-0067">ATP-binding</keyword>
<dbReference type="PROSITE" id="PS50011">
    <property type="entry name" value="PROTEIN_KINASE_DOM"/>
    <property type="match status" value="1"/>
</dbReference>
<dbReference type="OrthoDB" id="5951975at2759"/>
<protein>
    <recommendedName>
        <fullName evidence="7">Protein kinase domain-containing protein</fullName>
    </recommendedName>
</protein>
<dbReference type="Gene3D" id="3.30.200.20">
    <property type="entry name" value="Phosphorylase Kinase, domain 1"/>
    <property type="match status" value="1"/>
</dbReference>
<dbReference type="InterPro" id="IPR017441">
    <property type="entry name" value="Protein_kinase_ATP_BS"/>
</dbReference>
<dbReference type="InterPro" id="IPR011009">
    <property type="entry name" value="Kinase-like_dom_sf"/>
</dbReference>
<keyword evidence="6" id="KW-0723">Serine/threonine-protein kinase</keyword>
<dbReference type="Gene3D" id="1.10.510.10">
    <property type="entry name" value="Transferase(Phosphotransferase) domain 1"/>
    <property type="match status" value="1"/>
</dbReference>
<dbReference type="SMART" id="SM00220">
    <property type="entry name" value="S_TKc"/>
    <property type="match status" value="1"/>
</dbReference>
<keyword evidence="3" id="KW-0418">Kinase</keyword>
<evidence type="ECO:0000256" key="3">
    <source>
        <dbReference type="ARBA" id="ARBA00022777"/>
    </source>
</evidence>
<dbReference type="SUPFAM" id="SSF56112">
    <property type="entry name" value="Protein kinase-like (PK-like)"/>
    <property type="match status" value="1"/>
</dbReference>
<dbReference type="CDD" id="cd00180">
    <property type="entry name" value="PKc"/>
    <property type="match status" value="1"/>
</dbReference>
<evidence type="ECO:0000256" key="6">
    <source>
        <dbReference type="RuleBase" id="RU000304"/>
    </source>
</evidence>
<evidence type="ECO:0000256" key="1">
    <source>
        <dbReference type="ARBA" id="ARBA00022679"/>
    </source>
</evidence>
<reference evidence="8" key="1">
    <citation type="submission" date="2021-03" db="EMBL/GenBank/DDBJ databases">
        <authorList>
            <person name="Bekaert M."/>
        </authorList>
    </citation>
    <scope>NUCLEOTIDE SEQUENCE</scope>
</reference>
<evidence type="ECO:0000259" key="7">
    <source>
        <dbReference type="PROSITE" id="PS50011"/>
    </source>
</evidence>